<dbReference type="RefSeq" id="WP_230758389.1">
    <property type="nucleotide sequence ID" value="NZ_JAINWA010000003.1"/>
</dbReference>
<accession>A0AAE3JJ70</accession>
<gene>
    <name evidence="2" type="ORF">K7J14_15235</name>
</gene>
<keyword evidence="3" id="KW-1185">Reference proteome</keyword>
<evidence type="ECO:0000313" key="2">
    <source>
        <dbReference type="EMBL" id="MCD1656052.1"/>
    </source>
</evidence>
<feature type="transmembrane region" description="Helical" evidence="1">
    <location>
        <begin position="6"/>
        <end position="23"/>
    </location>
</feature>
<keyword evidence="1" id="KW-0472">Membrane</keyword>
<dbReference type="EMBL" id="JAINWA010000003">
    <property type="protein sequence ID" value="MCD1656052.1"/>
    <property type="molecule type" value="Genomic_DNA"/>
</dbReference>
<evidence type="ECO:0008006" key="4">
    <source>
        <dbReference type="Google" id="ProtNLM"/>
    </source>
</evidence>
<reference evidence="2" key="1">
    <citation type="submission" date="2021-08" db="EMBL/GenBank/DDBJ databases">
        <title>Comparative analyses of Brucepasteria parasyntrophica and Teretinema zuelzerae.</title>
        <authorList>
            <person name="Song Y."/>
            <person name="Brune A."/>
        </authorList>
    </citation>
    <scope>NUCLEOTIDE SEQUENCE</scope>
    <source>
        <strain evidence="2">DSM 1903</strain>
    </source>
</reference>
<sequence>MKGYKIIIYLIIIFIGLVGCKQFPTKQLSLNLANQQMPIMLSPIKNELVETHVFELSSEYYEYNYVLGSGRDSQSFSDSFNMTKNLTEQFIDLPSVSTNWYVIDSFKLSVKEKSSFNGYNRKFISNFVVKSTMGNNK</sequence>
<evidence type="ECO:0000256" key="1">
    <source>
        <dbReference type="SAM" id="Phobius"/>
    </source>
</evidence>
<organism evidence="2 3">
    <name type="scientific">Teretinema zuelzerae</name>
    <dbReference type="NCBI Taxonomy" id="156"/>
    <lineage>
        <taxon>Bacteria</taxon>
        <taxon>Pseudomonadati</taxon>
        <taxon>Spirochaetota</taxon>
        <taxon>Spirochaetia</taxon>
        <taxon>Spirochaetales</taxon>
        <taxon>Treponemataceae</taxon>
        <taxon>Teretinema</taxon>
    </lineage>
</organism>
<comment type="caution">
    <text evidence="2">The sequence shown here is derived from an EMBL/GenBank/DDBJ whole genome shotgun (WGS) entry which is preliminary data.</text>
</comment>
<protein>
    <recommendedName>
        <fullName evidence="4">Lipoprotein</fullName>
    </recommendedName>
</protein>
<name>A0AAE3JJ70_9SPIR</name>
<dbReference type="PROSITE" id="PS51257">
    <property type="entry name" value="PROKAR_LIPOPROTEIN"/>
    <property type="match status" value="1"/>
</dbReference>
<proteinExistence type="predicted"/>
<dbReference type="Proteomes" id="UP001198163">
    <property type="component" value="Unassembled WGS sequence"/>
</dbReference>
<evidence type="ECO:0000313" key="3">
    <source>
        <dbReference type="Proteomes" id="UP001198163"/>
    </source>
</evidence>
<keyword evidence="1" id="KW-0812">Transmembrane</keyword>
<dbReference type="AlphaFoldDB" id="A0AAE3JJ70"/>
<keyword evidence="1" id="KW-1133">Transmembrane helix</keyword>